<evidence type="ECO:0000313" key="3">
    <source>
        <dbReference type="EMBL" id="PUE05664.1"/>
    </source>
</evidence>
<comment type="caution">
    <text evidence="3">The sequence shown here is derived from an EMBL/GenBank/DDBJ whole genome shotgun (WGS) entry which is preliminary data.</text>
</comment>
<reference evidence="3 4" key="1">
    <citation type="submission" date="2018-01" db="EMBL/GenBank/DDBJ databases">
        <title>Novel co-symbiosis in the lucinid bivalve Phacoides pectinatus.</title>
        <authorList>
            <person name="Lim S.J."/>
            <person name="Davis B.G."/>
            <person name="Gill D.E."/>
            <person name="Engel A.S."/>
            <person name="Anderson L.C."/>
            <person name="Campbell B.J."/>
        </authorList>
    </citation>
    <scope>NUCLEOTIDE SEQUENCE [LARGE SCALE GENOMIC DNA]</scope>
    <source>
        <strain evidence="3">N3_P5</strain>
    </source>
</reference>
<accession>A0A6N4E3G1</accession>
<feature type="transmembrane region" description="Helical" evidence="2">
    <location>
        <begin position="44"/>
        <end position="64"/>
    </location>
</feature>
<sequence>LDNLPPHFDLSRPLPPIEPATEPAPSLQASLEQPLEGSRRTGSLLWSLLILVLLASALAQLAWFERARLAQYPEARVLLSAACARLGCELPPRRDPAAFQVLTRSITSHPGAAGALLLQVTFANTAPFAQGYPHLQLSLLDSNGVLAVRRTFPPGDYLAPGIDPGSNIAPGERITIDLSLLDPGSDLTGFNLEFH</sequence>
<dbReference type="AlphaFoldDB" id="A0A6N4E3G1"/>
<feature type="region of interest" description="Disordered" evidence="1">
    <location>
        <begin position="11"/>
        <end position="33"/>
    </location>
</feature>
<evidence type="ECO:0000256" key="1">
    <source>
        <dbReference type="SAM" id="MobiDB-lite"/>
    </source>
</evidence>
<keyword evidence="2" id="KW-0812">Transmembrane</keyword>
<evidence type="ECO:0008006" key="5">
    <source>
        <dbReference type="Google" id="ProtNLM"/>
    </source>
</evidence>
<name>A0A6N4E3G1_9GAMM</name>
<protein>
    <recommendedName>
        <fullName evidence="5">DUF3426 domain-containing protein</fullName>
    </recommendedName>
</protein>
<proteinExistence type="predicted"/>
<evidence type="ECO:0000313" key="4">
    <source>
        <dbReference type="Proteomes" id="UP000250928"/>
    </source>
</evidence>
<dbReference type="InterPro" id="IPR021834">
    <property type="entry name" value="DUF3426"/>
</dbReference>
<keyword evidence="2" id="KW-0472">Membrane</keyword>
<evidence type="ECO:0000256" key="2">
    <source>
        <dbReference type="SAM" id="Phobius"/>
    </source>
</evidence>
<gene>
    <name evidence="3" type="ORF">C3L24_00700</name>
</gene>
<dbReference type="EMBL" id="PQCO01000052">
    <property type="protein sequence ID" value="PUE05664.1"/>
    <property type="molecule type" value="Genomic_DNA"/>
</dbReference>
<keyword evidence="2" id="KW-1133">Transmembrane helix</keyword>
<dbReference type="Pfam" id="PF11906">
    <property type="entry name" value="DUF3426"/>
    <property type="match status" value="1"/>
</dbReference>
<organism evidence="3 4">
    <name type="scientific">Candidatus Sedimenticola endophacoides</name>
    <dbReference type="NCBI Taxonomy" id="2548426"/>
    <lineage>
        <taxon>Bacteria</taxon>
        <taxon>Pseudomonadati</taxon>
        <taxon>Pseudomonadota</taxon>
        <taxon>Gammaproteobacteria</taxon>
        <taxon>Chromatiales</taxon>
        <taxon>Sedimenticolaceae</taxon>
        <taxon>Sedimenticola</taxon>
    </lineage>
</organism>
<dbReference type="Proteomes" id="UP000250928">
    <property type="component" value="Unassembled WGS sequence"/>
</dbReference>
<feature type="non-terminal residue" evidence="3">
    <location>
        <position position="1"/>
    </location>
</feature>